<dbReference type="AlphaFoldDB" id="A0A1S3D5T6"/>
<protein>
    <submittedName>
        <fullName evidence="3">Uncharacterized protein LOC103512019</fullName>
    </submittedName>
</protein>
<dbReference type="GeneID" id="103512019"/>
<evidence type="ECO:0000313" key="2">
    <source>
        <dbReference type="Proteomes" id="UP000079169"/>
    </source>
</evidence>
<keyword evidence="1" id="KW-0812">Transmembrane</keyword>
<feature type="transmembrane region" description="Helical" evidence="1">
    <location>
        <begin position="20"/>
        <end position="39"/>
    </location>
</feature>
<name>A0A1S3D5T6_DIACI</name>
<dbReference type="Proteomes" id="UP000079169">
    <property type="component" value="Unplaced"/>
</dbReference>
<gene>
    <name evidence="3" type="primary">LOC103512019</name>
</gene>
<reference evidence="3" key="1">
    <citation type="submission" date="2025-08" db="UniProtKB">
        <authorList>
            <consortium name="RefSeq"/>
        </authorList>
    </citation>
    <scope>IDENTIFICATION</scope>
</reference>
<evidence type="ECO:0000256" key="1">
    <source>
        <dbReference type="SAM" id="Phobius"/>
    </source>
</evidence>
<keyword evidence="2" id="KW-1185">Reference proteome</keyword>
<dbReference type="RefSeq" id="XP_008474996.1">
    <property type="nucleotide sequence ID" value="XM_008476774.2"/>
</dbReference>
<keyword evidence="1" id="KW-1133">Transmembrane helix</keyword>
<dbReference type="PaxDb" id="121845-A0A1S3D5T6"/>
<organism evidence="2 3">
    <name type="scientific">Diaphorina citri</name>
    <name type="common">Asian citrus psyllid</name>
    <dbReference type="NCBI Taxonomy" id="121845"/>
    <lineage>
        <taxon>Eukaryota</taxon>
        <taxon>Metazoa</taxon>
        <taxon>Ecdysozoa</taxon>
        <taxon>Arthropoda</taxon>
        <taxon>Hexapoda</taxon>
        <taxon>Insecta</taxon>
        <taxon>Pterygota</taxon>
        <taxon>Neoptera</taxon>
        <taxon>Paraneoptera</taxon>
        <taxon>Hemiptera</taxon>
        <taxon>Sternorrhyncha</taxon>
        <taxon>Psylloidea</taxon>
        <taxon>Psyllidae</taxon>
        <taxon>Diaphorininae</taxon>
        <taxon>Diaphorina</taxon>
    </lineage>
</organism>
<keyword evidence="1" id="KW-0472">Membrane</keyword>
<evidence type="ECO:0000313" key="3">
    <source>
        <dbReference type="RefSeq" id="XP_008474996.1"/>
    </source>
</evidence>
<dbReference type="KEGG" id="dci:103512019"/>
<proteinExistence type="predicted"/>
<sequence>MDDSVPDYDVDEWMEGLGAALPGFLTFCCLLCSCIYFLVEDLFFGRRWRPHPHNRRRTTRRWRPTKKPTRKPRIRMEEVDDITWIDNNDIVDLDNIMDNDDKFINDTYETLTDPLLVSLNPRTGSDLGKMLPEYTINGNLSIGSYNVSNNILV</sequence>
<accession>A0A1S3D5T6</accession>